<dbReference type="EMBL" id="MRCE01000054">
    <property type="protein sequence ID" value="OKH31109.1"/>
    <property type="molecule type" value="Genomic_DNA"/>
</dbReference>
<feature type="compositionally biased region" description="Basic and acidic residues" evidence="1">
    <location>
        <begin position="7"/>
        <end position="37"/>
    </location>
</feature>
<comment type="caution">
    <text evidence="2">The sequence shown here is derived from an EMBL/GenBank/DDBJ whole genome shotgun (WGS) entry which is preliminary data.</text>
</comment>
<evidence type="ECO:0000256" key="1">
    <source>
        <dbReference type="SAM" id="MobiDB-lite"/>
    </source>
</evidence>
<organism evidence="2 3">
    <name type="scientific">[Phormidium ambiguum] IAM M-71</name>
    <dbReference type="NCBI Taxonomy" id="454136"/>
    <lineage>
        <taxon>Bacteria</taxon>
        <taxon>Bacillati</taxon>
        <taxon>Cyanobacteriota</taxon>
        <taxon>Cyanophyceae</taxon>
        <taxon>Oscillatoriophycideae</taxon>
        <taxon>Aerosakkonematales</taxon>
        <taxon>Aerosakkonemataceae</taxon>
        <taxon>Floridanema</taxon>
    </lineage>
</organism>
<gene>
    <name evidence="2" type="ORF">NIES2119_29510</name>
</gene>
<proteinExistence type="predicted"/>
<dbReference type="OrthoDB" id="9826317at2"/>
<evidence type="ECO:0000313" key="3">
    <source>
        <dbReference type="Proteomes" id="UP000185860"/>
    </source>
</evidence>
<sequence length="185" mass="20920">MIADTQPENREQLESKAENLKDQAEKIGGELTEHQENKENLMEKLERLKRRGGLYKQQQQGLEVKIKEAIKIETQAVEEGQEQLKPIQQEMQKLHKTVVTGVRKMETNLQDVQQLSQELKGDSNQVMLIQGDLNQTIINLNMEIPLAKEIGEALGKGLEIVGDLMRGGAASLLKSLWTKIKGIFH</sequence>
<protein>
    <submittedName>
        <fullName evidence="2">Uncharacterized protein</fullName>
    </submittedName>
</protein>
<dbReference type="STRING" id="454136.NIES2119_29510"/>
<reference evidence="2 3" key="1">
    <citation type="submission" date="2016-11" db="EMBL/GenBank/DDBJ databases">
        <title>Draft Genome Sequences of Nine Cyanobacterial Strains from Diverse Habitats.</title>
        <authorList>
            <person name="Zhu T."/>
            <person name="Hou S."/>
            <person name="Lu X."/>
            <person name="Hess W.R."/>
        </authorList>
    </citation>
    <scope>NUCLEOTIDE SEQUENCE [LARGE SCALE GENOMIC DNA]</scope>
    <source>
        <strain evidence="2 3">IAM M-71</strain>
    </source>
</reference>
<dbReference type="RefSeq" id="WP_073597060.1">
    <property type="nucleotide sequence ID" value="NZ_MRCE01000054.1"/>
</dbReference>
<evidence type="ECO:0000313" key="2">
    <source>
        <dbReference type="EMBL" id="OKH31109.1"/>
    </source>
</evidence>
<dbReference type="Proteomes" id="UP000185860">
    <property type="component" value="Unassembled WGS sequence"/>
</dbReference>
<accession>A0A1U7I4F6</accession>
<name>A0A1U7I4F6_9CYAN</name>
<feature type="region of interest" description="Disordered" evidence="1">
    <location>
        <begin position="1"/>
        <end position="37"/>
    </location>
</feature>
<dbReference type="AlphaFoldDB" id="A0A1U7I4F6"/>